<dbReference type="AlphaFoldDB" id="A0A7C9IRL2"/>
<proteinExistence type="predicted"/>
<comment type="caution">
    <text evidence="3">The sequence shown here is derived from an EMBL/GenBank/DDBJ whole genome shotgun (WGS) entry which is preliminary data.</text>
</comment>
<evidence type="ECO:0000259" key="2">
    <source>
        <dbReference type="Pfam" id="PF07811"/>
    </source>
</evidence>
<feature type="transmembrane region" description="Helical" evidence="1">
    <location>
        <begin position="20"/>
        <end position="39"/>
    </location>
</feature>
<keyword evidence="4" id="KW-1185">Reference proteome</keyword>
<keyword evidence="1" id="KW-0472">Membrane</keyword>
<protein>
    <submittedName>
        <fullName evidence="3">Pilus assembly protein</fullName>
    </submittedName>
</protein>
<name>A0A7C9IRL2_9RHOB</name>
<dbReference type="EMBL" id="WUPT01000001">
    <property type="protein sequence ID" value="MXQ07065.1"/>
    <property type="molecule type" value="Genomic_DNA"/>
</dbReference>
<keyword evidence="1" id="KW-1133">Transmembrane helix</keyword>
<feature type="domain" description="TadE-like" evidence="2">
    <location>
        <begin position="11"/>
        <end position="53"/>
    </location>
</feature>
<dbReference type="InterPro" id="IPR012495">
    <property type="entry name" value="TadE-like_dom"/>
</dbReference>
<organism evidence="3 4">
    <name type="scientific">Kangsaoukella pontilimi</name>
    <dbReference type="NCBI Taxonomy" id="2691042"/>
    <lineage>
        <taxon>Bacteria</taxon>
        <taxon>Pseudomonadati</taxon>
        <taxon>Pseudomonadota</taxon>
        <taxon>Alphaproteobacteria</taxon>
        <taxon>Rhodobacterales</taxon>
        <taxon>Paracoccaceae</taxon>
        <taxon>Kangsaoukella</taxon>
    </lineage>
</organism>
<dbReference type="Proteomes" id="UP000480350">
    <property type="component" value="Unassembled WGS sequence"/>
</dbReference>
<evidence type="ECO:0000313" key="3">
    <source>
        <dbReference type="EMBL" id="MXQ07065.1"/>
    </source>
</evidence>
<dbReference type="Pfam" id="PF07811">
    <property type="entry name" value="TadE"/>
    <property type="match status" value="1"/>
</dbReference>
<reference evidence="3 4" key="1">
    <citation type="submission" date="2019-12" db="EMBL/GenBank/DDBJ databases">
        <authorList>
            <person name="Lee S.D."/>
        </authorList>
    </citation>
    <scope>NUCLEOTIDE SEQUENCE [LARGE SCALE GENOMIC DNA]</scope>
    <source>
        <strain evidence="3 4">GH1-50</strain>
    </source>
</reference>
<gene>
    <name evidence="3" type="ORF">GQ651_04325</name>
</gene>
<evidence type="ECO:0000313" key="4">
    <source>
        <dbReference type="Proteomes" id="UP000480350"/>
    </source>
</evidence>
<accession>A0A7C9IRL2</accession>
<sequence length="177" mass="19622">MFKKFRKAEDGTASIEFVFLFPLFITILSMSIEVAIYMARHVMLDRGVDIAVRELRLGTDNPPTFDEFKTSICSNVLMVPNCEEVVQVELKPVSMSTWEGLEGPARCRDVGSKIDPFDMTEYSVGANNELMMVRVCGLFRPMMPTTHLGLGLQKVGERYAMVVTTAFVNEPAAAAGA</sequence>
<dbReference type="RefSeq" id="WP_160762965.1">
    <property type="nucleotide sequence ID" value="NZ_WUPT01000001.1"/>
</dbReference>
<reference evidence="3 4" key="2">
    <citation type="submission" date="2020-03" db="EMBL/GenBank/DDBJ databases">
        <title>Kangsaoukella pontilimi gen. nov., sp. nov., a new member of the family Rhodobacteraceae isolated from a tidal mudflat.</title>
        <authorList>
            <person name="Kim I.S."/>
        </authorList>
    </citation>
    <scope>NUCLEOTIDE SEQUENCE [LARGE SCALE GENOMIC DNA]</scope>
    <source>
        <strain evidence="3 4">GH1-50</strain>
    </source>
</reference>
<evidence type="ECO:0000256" key="1">
    <source>
        <dbReference type="SAM" id="Phobius"/>
    </source>
</evidence>
<keyword evidence="1" id="KW-0812">Transmembrane</keyword>